<reference evidence="2 3" key="3">
    <citation type="journal article" date="2022" name="Int. J. Syst. Evol. Microbiol.">
        <title>Strains of Bradyrhizobium barranii sp. nov. associated with legumes native to Canada are symbionts of soybeans and belong to different subspecies (subsp. barranii subsp. nov. and subsp. apii subsp. nov.) and symbiovars (sv. glycinearum and sv. septentrionale).</title>
        <authorList>
            <person name="Bromfield E.S.P."/>
            <person name="Cloutier S."/>
            <person name="Wasai-Hara S."/>
            <person name="Minamisawa K."/>
        </authorList>
    </citation>
    <scope>NUCLEOTIDE SEQUENCE [LARGE SCALE GENOMIC DNA]</scope>
    <source>
        <strain evidence="2 3">323S2</strain>
    </source>
</reference>
<accession>A0A7Z0TV01</accession>
<name>A0A7Z0TV01_9BRAD</name>
<proteinExistence type="predicted"/>
<evidence type="ECO:0000313" key="2">
    <source>
        <dbReference type="EMBL" id="UGX98440.1"/>
    </source>
</evidence>
<dbReference type="EMBL" id="JACBFH010000001">
    <property type="protein sequence ID" value="NYY94729.1"/>
    <property type="molecule type" value="Genomic_DNA"/>
</dbReference>
<reference evidence="2 3" key="1">
    <citation type="journal article" date="2017" name="Syst. Appl. Microbiol.">
        <title>Soybeans inoculated with root zone soils of Canadian native legumes harbour diverse and novel Bradyrhizobium spp. that possess agricultural potential.</title>
        <authorList>
            <person name="Bromfield E.S.P."/>
            <person name="Cloutier S."/>
            <person name="Tambong J.T."/>
            <person name="Tran Thi T.V."/>
        </authorList>
    </citation>
    <scope>NUCLEOTIDE SEQUENCE [LARGE SCALE GENOMIC DNA]</scope>
    <source>
        <strain evidence="2 3">323S2</strain>
    </source>
</reference>
<gene>
    <name evidence="2" type="ORF">G6321_00026300</name>
    <name evidence="1" type="ORF">G6321_41935</name>
</gene>
<protein>
    <submittedName>
        <fullName evidence="1">Uncharacterized protein</fullName>
    </submittedName>
</protein>
<evidence type="ECO:0000313" key="3">
    <source>
        <dbReference type="Proteomes" id="UP000564836"/>
    </source>
</evidence>
<dbReference type="AlphaFoldDB" id="A0A7Z0TV01"/>
<evidence type="ECO:0000313" key="1">
    <source>
        <dbReference type="EMBL" id="NYY94729.1"/>
    </source>
</evidence>
<organism evidence="1">
    <name type="scientific">Bradyrhizobium barranii subsp. barranii</name>
    <dbReference type="NCBI Taxonomy" id="2823807"/>
    <lineage>
        <taxon>Bacteria</taxon>
        <taxon>Pseudomonadati</taxon>
        <taxon>Pseudomonadota</taxon>
        <taxon>Alphaproteobacteria</taxon>
        <taxon>Hyphomicrobiales</taxon>
        <taxon>Nitrobacteraceae</taxon>
        <taxon>Bradyrhizobium</taxon>
        <taxon>Bradyrhizobium barranii</taxon>
    </lineage>
</organism>
<dbReference type="EMBL" id="CP088280">
    <property type="protein sequence ID" value="UGX98440.1"/>
    <property type="molecule type" value="Genomic_DNA"/>
</dbReference>
<sequence length="95" mass="9622">MTQFIGTGRTGPGKNVAYTGTAGTTSAIGSQTYKVRVVVTTDAFVTTDGSTPSSTSGAYMPASPYSEVFTVSPGQVVKATQVSAGGTLYVTEILS</sequence>
<dbReference type="Proteomes" id="UP000564836">
    <property type="component" value="Chromosome"/>
</dbReference>
<dbReference type="RefSeq" id="WP_038943188.1">
    <property type="nucleotide sequence ID" value="NZ_CP088280.1"/>
</dbReference>
<reference evidence="1" key="2">
    <citation type="submission" date="2020-06" db="EMBL/GenBank/DDBJ databases">
        <title>Whole Genome Sequence of Bradyrhizobium sp. Strain 323S2.</title>
        <authorList>
            <person name="Bromfield E.S.P."/>
        </authorList>
    </citation>
    <scope>NUCLEOTIDE SEQUENCE [LARGE SCALE GENOMIC DNA]</scope>
    <source>
        <strain evidence="1">323S2</strain>
    </source>
</reference>